<dbReference type="GO" id="GO:0006094">
    <property type="term" value="P:gluconeogenesis"/>
    <property type="evidence" value="ECO:0007669"/>
    <property type="project" value="TreeGrafter"/>
</dbReference>
<dbReference type="PROSITE" id="PS50968">
    <property type="entry name" value="BIOTINYL_LIPOYL"/>
    <property type="match status" value="1"/>
</dbReference>
<dbReference type="SUPFAM" id="SSF51569">
    <property type="entry name" value="Aldolase"/>
    <property type="match status" value="1"/>
</dbReference>
<keyword evidence="3" id="KW-0276">Fatty acid metabolism</keyword>
<evidence type="ECO:0000256" key="2">
    <source>
        <dbReference type="ARBA" id="ARBA00022516"/>
    </source>
</evidence>
<keyword evidence="5" id="KW-0275">Fatty acid biosynthesis</keyword>
<dbReference type="NCBIfam" id="TIGR00531">
    <property type="entry name" value="BCCP"/>
    <property type="match status" value="1"/>
</dbReference>
<proteinExistence type="predicted"/>
<dbReference type="UniPathway" id="UPA00094"/>
<dbReference type="GO" id="GO:0009317">
    <property type="term" value="C:acetyl-CoA carboxylase complex"/>
    <property type="evidence" value="ECO:0007669"/>
    <property type="project" value="InterPro"/>
</dbReference>
<dbReference type="InterPro" id="IPR001249">
    <property type="entry name" value="AcCoA_biotinCC"/>
</dbReference>
<keyword evidence="4" id="KW-0443">Lipid metabolism</keyword>
<dbReference type="GO" id="GO:0004736">
    <property type="term" value="F:pyruvate carboxylase activity"/>
    <property type="evidence" value="ECO:0007669"/>
    <property type="project" value="TreeGrafter"/>
</dbReference>
<evidence type="ECO:0000259" key="8">
    <source>
        <dbReference type="PROSITE" id="PS50968"/>
    </source>
</evidence>
<feature type="domain" description="Pyruvate carboxyltransferase" evidence="9">
    <location>
        <begin position="6"/>
        <end position="266"/>
    </location>
</feature>
<dbReference type="PROSITE" id="PS50991">
    <property type="entry name" value="PYR_CT"/>
    <property type="match status" value="1"/>
</dbReference>
<dbReference type="InterPro" id="IPR001882">
    <property type="entry name" value="Biotin_BS"/>
</dbReference>
<dbReference type="RefSeq" id="WP_078665159.1">
    <property type="nucleotide sequence ID" value="NZ_FUXM01000008.1"/>
</dbReference>
<dbReference type="SUPFAM" id="SSF51230">
    <property type="entry name" value="Single hybrid motif"/>
    <property type="match status" value="1"/>
</dbReference>
<dbReference type="CDD" id="cd06850">
    <property type="entry name" value="biotinyl_domain"/>
    <property type="match status" value="1"/>
</dbReference>
<comment type="pathway">
    <text evidence="1">Lipid metabolism; fatty acid biosynthesis.</text>
</comment>
<evidence type="ECO:0000256" key="4">
    <source>
        <dbReference type="ARBA" id="ARBA00023098"/>
    </source>
</evidence>
<dbReference type="Proteomes" id="UP000189933">
    <property type="component" value="Unassembled WGS sequence"/>
</dbReference>
<dbReference type="InterPro" id="IPR055268">
    <property type="entry name" value="PCB-like"/>
</dbReference>
<sequence length="647" mass="71306">MVKKRVRITDTTLRDGHQSLWATRMRTEEMVPILDKLDKVGYNALEVWGGATFDVCLRYLNEDPWERLRTIKRHVHRTPLQMLLRGQSLVGYQHYPDDIVEEFVKKAVENGIDIIRIFDALNDVRNLAKPIEAAKKAGAHVQAAVVYTISPVHTLEHYLETARQLIGLGTDSICIKDMAGLLAPYRAYELVKALKEELKVTVELHSHYIGGMAVGAYLKAADAGVDIVDTAAVPLAFGASQPPVETVVRAFEGTEFDTGLDIHLLFEIAHYFEELRRKNGYERGVTRITDMKVFEHQVPGGMISNLVSQLEEQRALHRIQEVLAEIPRVREDLGYPPLVTPTSQIVGTQAVLNVLAGERYKLVPGEVKAYVRGYYGRPPAPIKEEIARRILGNEEPIACRPADLLEPRLARCAEEIKDLATSPEDVLSYALFPQVARKFFEFRRQKQAEAAAEAVGRPPKKENQPPVQQEVTGGTAAEEENMLNLKEIKELIKVIQDTDITEVHLESDGVKVAIRKGGTAPVMMAPTPVITQVVTEAAPAPAPAVAAEQPAAAPAPAVSPAPEVCKANTVEIVSPMVGTFYRSPAPDAPPFVEVGSMVTEGQTVCIIEAMKLMNEIEAEVSGKVVAVLVENGQPVEYGQPLFLIEKM</sequence>
<gene>
    <name evidence="10" type="ORF">SAMN02745885_01073</name>
</gene>
<name>A0A1T4NWX0_9FIRM</name>
<reference evidence="11" key="1">
    <citation type="submission" date="2017-02" db="EMBL/GenBank/DDBJ databases">
        <authorList>
            <person name="Varghese N."/>
            <person name="Submissions S."/>
        </authorList>
    </citation>
    <scope>NUCLEOTIDE SEQUENCE [LARGE SCALE GENOMIC DNA]</scope>
    <source>
        <strain evidence="11">DSM 16521</strain>
    </source>
</reference>
<dbReference type="PANTHER" id="PTHR43778">
    <property type="entry name" value="PYRUVATE CARBOXYLASE"/>
    <property type="match status" value="1"/>
</dbReference>
<evidence type="ECO:0000313" key="10">
    <source>
        <dbReference type="EMBL" id="SJZ83774.1"/>
    </source>
</evidence>
<dbReference type="FunFam" id="2.40.50.100:FF:000003">
    <property type="entry name" value="Acetyl-CoA carboxylase biotin carboxyl carrier protein"/>
    <property type="match status" value="1"/>
</dbReference>
<evidence type="ECO:0000256" key="1">
    <source>
        <dbReference type="ARBA" id="ARBA00005194"/>
    </source>
</evidence>
<keyword evidence="2" id="KW-0444">Lipid biosynthesis</keyword>
<dbReference type="EMBL" id="FUXM01000008">
    <property type="protein sequence ID" value="SJZ83774.1"/>
    <property type="molecule type" value="Genomic_DNA"/>
</dbReference>
<evidence type="ECO:0000256" key="6">
    <source>
        <dbReference type="ARBA" id="ARBA00023267"/>
    </source>
</evidence>
<evidence type="ECO:0000256" key="5">
    <source>
        <dbReference type="ARBA" id="ARBA00023160"/>
    </source>
</evidence>
<dbReference type="PRINTS" id="PR01071">
    <property type="entry name" value="ACOABIOTINCC"/>
</dbReference>
<evidence type="ECO:0000259" key="9">
    <source>
        <dbReference type="PROSITE" id="PS50991"/>
    </source>
</evidence>
<dbReference type="NCBIfam" id="NF005457">
    <property type="entry name" value="PRK07051.1"/>
    <property type="match status" value="1"/>
</dbReference>
<accession>A0A1T4NWX0</accession>
<dbReference type="InterPro" id="IPR000891">
    <property type="entry name" value="PYR_CT"/>
</dbReference>
<evidence type="ECO:0000256" key="7">
    <source>
        <dbReference type="SAM" id="MobiDB-lite"/>
    </source>
</evidence>
<dbReference type="PROSITE" id="PS00188">
    <property type="entry name" value="BIOTIN"/>
    <property type="match status" value="1"/>
</dbReference>
<dbReference type="InterPro" id="IPR013785">
    <property type="entry name" value="Aldolase_TIM"/>
</dbReference>
<dbReference type="InterPro" id="IPR011053">
    <property type="entry name" value="Single_hybrid_motif"/>
</dbReference>
<dbReference type="Gene3D" id="3.20.20.70">
    <property type="entry name" value="Aldolase class I"/>
    <property type="match status" value="1"/>
</dbReference>
<keyword evidence="11" id="KW-1185">Reference proteome</keyword>
<feature type="region of interest" description="Disordered" evidence="7">
    <location>
        <begin position="450"/>
        <end position="478"/>
    </location>
</feature>
<dbReference type="GO" id="GO:0003989">
    <property type="term" value="F:acetyl-CoA carboxylase activity"/>
    <property type="evidence" value="ECO:0007669"/>
    <property type="project" value="InterPro"/>
</dbReference>
<protein>
    <submittedName>
        <fullName evidence="10">Oxaloacetate decarboxylase, alpha subunit</fullName>
    </submittedName>
</protein>
<dbReference type="AlphaFoldDB" id="A0A1T4NWX0"/>
<dbReference type="Pfam" id="PF00364">
    <property type="entry name" value="Biotin_lipoyl"/>
    <property type="match status" value="1"/>
</dbReference>
<dbReference type="InterPro" id="IPR000089">
    <property type="entry name" value="Biotin_lipoyl"/>
</dbReference>
<dbReference type="SUPFAM" id="SSF89000">
    <property type="entry name" value="post-HMGL domain-like"/>
    <property type="match status" value="1"/>
</dbReference>
<dbReference type="GO" id="GO:0006633">
    <property type="term" value="P:fatty acid biosynthetic process"/>
    <property type="evidence" value="ECO:0007669"/>
    <property type="project" value="UniProtKB-UniPathway"/>
</dbReference>
<dbReference type="Pfam" id="PF02436">
    <property type="entry name" value="PYC_OADA"/>
    <property type="match status" value="1"/>
</dbReference>
<dbReference type="Pfam" id="PF00682">
    <property type="entry name" value="HMGL-like"/>
    <property type="match status" value="1"/>
</dbReference>
<organism evidence="10 11">
    <name type="scientific">Carboxydocella sporoproducens DSM 16521</name>
    <dbReference type="NCBI Taxonomy" id="1121270"/>
    <lineage>
        <taxon>Bacteria</taxon>
        <taxon>Bacillati</taxon>
        <taxon>Bacillota</taxon>
        <taxon>Clostridia</taxon>
        <taxon>Eubacteriales</taxon>
        <taxon>Clostridiales Family XVI. Incertae Sedis</taxon>
        <taxon>Carboxydocella</taxon>
    </lineage>
</organism>
<dbReference type="Gene3D" id="2.40.50.100">
    <property type="match status" value="1"/>
</dbReference>
<keyword evidence="6" id="KW-0092">Biotin</keyword>
<dbReference type="NCBIfam" id="NF006761">
    <property type="entry name" value="PRK09282.1"/>
    <property type="match status" value="1"/>
</dbReference>
<feature type="domain" description="Lipoyl-binding" evidence="8">
    <location>
        <begin position="569"/>
        <end position="645"/>
    </location>
</feature>
<dbReference type="InterPro" id="IPR003379">
    <property type="entry name" value="Carboxylase_cons_dom"/>
</dbReference>
<evidence type="ECO:0000313" key="11">
    <source>
        <dbReference type="Proteomes" id="UP000189933"/>
    </source>
</evidence>
<dbReference type="PANTHER" id="PTHR43778:SF2">
    <property type="entry name" value="PYRUVATE CARBOXYLASE, MITOCHONDRIAL"/>
    <property type="match status" value="1"/>
</dbReference>
<evidence type="ECO:0000256" key="3">
    <source>
        <dbReference type="ARBA" id="ARBA00022832"/>
    </source>
</evidence>
<dbReference type="CDD" id="cd07937">
    <property type="entry name" value="DRE_TIM_PC_TC_5S"/>
    <property type="match status" value="1"/>
</dbReference>